<dbReference type="PANTHER" id="PTHR12992">
    <property type="entry name" value="NUDIX HYDROLASE"/>
    <property type="match status" value="1"/>
</dbReference>
<gene>
    <name evidence="8" type="ORF">JRV97_03585</name>
</gene>
<organism evidence="8 9">
    <name type="scientific">Marinitoga aeolica</name>
    <dbReference type="NCBI Taxonomy" id="2809031"/>
    <lineage>
        <taxon>Bacteria</taxon>
        <taxon>Thermotogati</taxon>
        <taxon>Thermotogota</taxon>
        <taxon>Thermotogae</taxon>
        <taxon>Petrotogales</taxon>
        <taxon>Petrotogaceae</taxon>
        <taxon>Marinitoga</taxon>
    </lineage>
</organism>
<dbReference type="EMBL" id="CP069362">
    <property type="protein sequence ID" value="WGS65647.1"/>
    <property type="molecule type" value="Genomic_DNA"/>
</dbReference>
<dbReference type="Gene3D" id="3.90.79.10">
    <property type="entry name" value="Nucleoside Triphosphate Pyrophosphohydrolase"/>
    <property type="match status" value="1"/>
</dbReference>
<keyword evidence="5" id="KW-0460">Magnesium</keyword>
<accession>A0ABY8PSN7</accession>
<dbReference type="InterPro" id="IPR000086">
    <property type="entry name" value="NUDIX_hydrolase_dom"/>
</dbReference>
<dbReference type="SUPFAM" id="SSF55811">
    <property type="entry name" value="Nudix"/>
    <property type="match status" value="1"/>
</dbReference>
<sequence>MNIEFIKKNFFNKTSRLVSDYKEFSVVVPLVKINNDIHILFEIRSQNLSQPGEVSFPGGAIEDGENHYLAGLRELNEEVGIEYKVVEKIAELDYFPTPFNFVIYPFLIYINDFDFKKVSINKDEVESIFTVPLSFFINNEPLKYKVNVKMEIPENYPYHLIPNGKNYNWRKGYYKTYFYIYENKIIWGLTARIIYDFIKQIRL</sequence>
<comment type="cofactor">
    <cofactor evidence="2">
        <name>Mg(2+)</name>
        <dbReference type="ChEBI" id="CHEBI:18420"/>
    </cofactor>
</comment>
<evidence type="ECO:0000313" key="9">
    <source>
        <dbReference type="Proteomes" id="UP001232493"/>
    </source>
</evidence>
<reference evidence="8 9" key="1">
    <citation type="submission" date="2021-02" db="EMBL/GenBank/DDBJ databases">
        <title>Characterization of Marinitoga sp. nov. str. BP5-C20A.</title>
        <authorList>
            <person name="Erauso G."/>
            <person name="Postec A."/>
        </authorList>
    </citation>
    <scope>NUCLEOTIDE SEQUENCE [LARGE SCALE GENOMIC DNA]</scope>
    <source>
        <strain evidence="8 9">BP5-C20A</strain>
    </source>
</reference>
<dbReference type="InterPro" id="IPR045121">
    <property type="entry name" value="CoAse"/>
</dbReference>
<evidence type="ECO:0000256" key="4">
    <source>
        <dbReference type="ARBA" id="ARBA00022801"/>
    </source>
</evidence>
<evidence type="ECO:0000256" key="5">
    <source>
        <dbReference type="ARBA" id="ARBA00022842"/>
    </source>
</evidence>
<dbReference type="Pfam" id="PF00293">
    <property type="entry name" value="NUDIX"/>
    <property type="match status" value="1"/>
</dbReference>
<dbReference type="InterPro" id="IPR015797">
    <property type="entry name" value="NUDIX_hydrolase-like_dom_sf"/>
</dbReference>
<comment type="cofactor">
    <cofactor evidence="1">
        <name>Mn(2+)</name>
        <dbReference type="ChEBI" id="CHEBI:29035"/>
    </cofactor>
</comment>
<keyword evidence="9" id="KW-1185">Reference proteome</keyword>
<proteinExistence type="predicted"/>
<protein>
    <submittedName>
        <fullName evidence="8">CoA pyrophosphatase</fullName>
    </submittedName>
</protein>
<name>A0ABY8PSN7_9BACT</name>
<evidence type="ECO:0000256" key="2">
    <source>
        <dbReference type="ARBA" id="ARBA00001946"/>
    </source>
</evidence>
<evidence type="ECO:0000256" key="3">
    <source>
        <dbReference type="ARBA" id="ARBA00022723"/>
    </source>
</evidence>
<dbReference type="PROSITE" id="PS51462">
    <property type="entry name" value="NUDIX"/>
    <property type="match status" value="1"/>
</dbReference>
<keyword evidence="6" id="KW-0464">Manganese</keyword>
<evidence type="ECO:0000256" key="6">
    <source>
        <dbReference type="ARBA" id="ARBA00023211"/>
    </source>
</evidence>
<feature type="domain" description="Nudix hydrolase" evidence="7">
    <location>
        <begin position="20"/>
        <end position="154"/>
    </location>
</feature>
<dbReference type="CDD" id="cd03426">
    <property type="entry name" value="NUDIX_CoAse_Nudt7"/>
    <property type="match status" value="1"/>
</dbReference>
<evidence type="ECO:0000313" key="8">
    <source>
        <dbReference type="EMBL" id="WGS65647.1"/>
    </source>
</evidence>
<dbReference type="RefSeq" id="WP_281000257.1">
    <property type="nucleotide sequence ID" value="NZ_CP069362.1"/>
</dbReference>
<dbReference type="Proteomes" id="UP001232493">
    <property type="component" value="Chromosome"/>
</dbReference>
<keyword evidence="3" id="KW-0479">Metal-binding</keyword>
<evidence type="ECO:0000259" key="7">
    <source>
        <dbReference type="PROSITE" id="PS51462"/>
    </source>
</evidence>
<dbReference type="PANTHER" id="PTHR12992:SF11">
    <property type="entry name" value="MITOCHONDRIAL COENZYME A DIPHOSPHATASE NUDT8"/>
    <property type="match status" value="1"/>
</dbReference>
<evidence type="ECO:0000256" key="1">
    <source>
        <dbReference type="ARBA" id="ARBA00001936"/>
    </source>
</evidence>
<keyword evidence="4" id="KW-0378">Hydrolase</keyword>